<protein>
    <submittedName>
        <fullName evidence="1">Uncharacterized protein</fullName>
    </submittedName>
</protein>
<evidence type="ECO:0000313" key="1">
    <source>
        <dbReference type="EMBL" id="QHT00079.1"/>
    </source>
</evidence>
<organism evidence="1">
    <name type="scientific">viral metagenome</name>
    <dbReference type="NCBI Taxonomy" id="1070528"/>
    <lineage>
        <taxon>unclassified sequences</taxon>
        <taxon>metagenomes</taxon>
        <taxon>organismal metagenomes</taxon>
    </lineage>
</organism>
<proteinExistence type="predicted"/>
<accession>A0A6C0C8V1</accession>
<sequence>MFGVFYSDIVNIIIADFDPADVYQLKCVDKYHFNYVTNDFIHSMIIKNIIKKLREKLGANYDNFVMAMEKLKIRISGSFVVQCALNEYWEESDIDLYTHSPISANMFDWTDGSQIYSRRLYGGIPNILSIINFHEKPVFVPGQWHVVYKLFLQMIKLERSPKHPTIWSHIDKTYDYDICKNVYKIKNGKPTLKISNLSSIMNKEIQIDINNIGKNDNRDQKYINRGFIFRKGRHDYIKYMRRVVPIVYCNVQDDKMSNIYFLGKRMRTNKWRNDNVTIKYFNKDMYSEAYTCHHSGLAHSYDKKGNILIKTPIYSRNSILCRCPIDNYYDSSLYEHRHTTMTMRKKGNKQEYFCEVIVIKCKHPITKEEYQTEDTYEWLDIEGKDERRMYPVIHLGNNRDVDWTPLKELDDDY</sequence>
<dbReference type="AlphaFoldDB" id="A0A6C0C8V1"/>
<name>A0A6C0C8V1_9ZZZZ</name>
<reference evidence="1" key="1">
    <citation type="journal article" date="2020" name="Nature">
        <title>Giant virus diversity and host interactions through global metagenomics.</title>
        <authorList>
            <person name="Schulz F."/>
            <person name="Roux S."/>
            <person name="Paez-Espino D."/>
            <person name="Jungbluth S."/>
            <person name="Walsh D.A."/>
            <person name="Denef V.J."/>
            <person name="McMahon K.D."/>
            <person name="Konstantinidis K.T."/>
            <person name="Eloe-Fadrosh E.A."/>
            <person name="Kyrpides N.C."/>
            <person name="Woyke T."/>
        </authorList>
    </citation>
    <scope>NUCLEOTIDE SEQUENCE</scope>
    <source>
        <strain evidence="1">GVMAG-M-3300020192-26</strain>
    </source>
</reference>
<dbReference type="EMBL" id="MN739352">
    <property type="protein sequence ID" value="QHT00079.1"/>
    <property type="molecule type" value="Genomic_DNA"/>
</dbReference>